<dbReference type="RefSeq" id="WP_345438033.1">
    <property type="nucleotide sequence ID" value="NZ_BAABKO010000002.1"/>
</dbReference>
<keyword evidence="5" id="KW-1185">Reference proteome</keyword>
<organism evidence="4 5">
    <name type="scientific">Microbacterium gilvum</name>
    <dbReference type="NCBI Taxonomy" id="1336204"/>
    <lineage>
        <taxon>Bacteria</taxon>
        <taxon>Bacillati</taxon>
        <taxon>Actinomycetota</taxon>
        <taxon>Actinomycetes</taxon>
        <taxon>Micrococcales</taxon>
        <taxon>Microbacteriaceae</taxon>
        <taxon>Microbacterium</taxon>
    </lineage>
</organism>
<proteinExistence type="predicted"/>
<dbReference type="SUPFAM" id="SSF52821">
    <property type="entry name" value="Rhodanese/Cell cycle control phosphatase"/>
    <property type="match status" value="2"/>
</dbReference>
<evidence type="ECO:0000256" key="2">
    <source>
        <dbReference type="ARBA" id="ARBA00022737"/>
    </source>
</evidence>
<feature type="domain" description="Rhodanese" evidence="3">
    <location>
        <begin position="16"/>
        <end position="133"/>
    </location>
</feature>
<dbReference type="PANTHER" id="PTHR11364:SF27">
    <property type="entry name" value="SULFURTRANSFERASE"/>
    <property type="match status" value="1"/>
</dbReference>
<feature type="domain" description="Rhodanese" evidence="3">
    <location>
        <begin position="161"/>
        <end position="272"/>
    </location>
</feature>
<dbReference type="EMBL" id="BAABKO010000002">
    <property type="protein sequence ID" value="GAA4773231.1"/>
    <property type="molecule type" value="Genomic_DNA"/>
</dbReference>
<keyword evidence="2" id="KW-0677">Repeat</keyword>
<keyword evidence="1" id="KW-0808">Transferase</keyword>
<dbReference type="Pfam" id="PF00581">
    <property type="entry name" value="Rhodanese"/>
    <property type="match status" value="2"/>
</dbReference>
<reference evidence="5" key="1">
    <citation type="journal article" date="2019" name="Int. J. Syst. Evol. Microbiol.">
        <title>The Global Catalogue of Microorganisms (GCM) 10K type strain sequencing project: providing services to taxonomists for standard genome sequencing and annotation.</title>
        <authorList>
            <consortium name="The Broad Institute Genomics Platform"/>
            <consortium name="The Broad Institute Genome Sequencing Center for Infectious Disease"/>
            <person name="Wu L."/>
            <person name="Ma J."/>
        </authorList>
    </citation>
    <scope>NUCLEOTIDE SEQUENCE [LARGE SCALE GENOMIC DNA]</scope>
    <source>
        <strain evidence="5">JCM 18537</strain>
    </source>
</reference>
<sequence>MSPLLTVEDLHARLSAGRPVTLLDVRWRLDLPEGRPEYVAGHLPGAVYVDLESELARRGHPEAGRHPLPLHADLQRAATRWGVNRGDLVVVYDDNDSVAAARAWLLLRRTGVDVRVLDGGLRAWIAAGLPLASGDVAPQPGDVVLDDPGRGDLSIEEVAAFPSHGVLVDVRTPERYRGTATGYDPTAGHIPGAVNVPTVTHILADGRLRSADEILLAFARVGATPGTDIALYCASGIAAAHSALALAVAGVEAQVFVGSWSQWTQSAGRPVAIGSSPAERVFGH</sequence>
<protein>
    <submittedName>
        <fullName evidence="4">Sulfurtransferase</fullName>
    </submittedName>
</protein>
<dbReference type="InterPro" id="IPR045078">
    <property type="entry name" value="TST/MPST-like"/>
</dbReference>
<evidence type="ECO:0000313" key="4">
    <source>
        <dbReference type="EMBL" id="GAA4773231.1"/>
    </source>
</evidence>
<dbReference type="CDD" id="cd01448">
    <property type="entry name" value="TST_Repeat_1"/>
    <property type="match status" value="1"/>
</dbReference>
<dbReference type="InterPro" id="IPR036873">
    <property type="entry name" value="Rhodanese-like_dom_sf"/>
</dbReference>
<dbReference type="Gene3D" id="3.40.250.10">
    <property type="entry name" value="Rhodanese-like domain"/>
    <property type="match status" value="2"/>
</dbReference>
<dbReference type="PANTHER" id="PTHR11364">
    <property type="entry name" value="THIOSULFATE SULFERTANSFERASE"/>
    <property type="match status" value="1"/>
</dbReference>
<evidence type="ECO:0000256" key="1">
    <source>
        <dbReference type="ARBA" id="ARBA00022679"/>
    </source>
</evidence>
<dbReference type="InterPro" id="IPR001307">
    <property type="entry name" value="Thiosulphate_STrfase_CS"/>
</dbReference>
<dbReference type="PROSITE" id="PS50206">
    <property type="entry name" value="RHODANESE_3"/>
    <property type="match status" value="2"/>
</dbReference>
<name>A0ABP9A3D7_9MICO</name>
<dbReference type="InterPro" id="IPR001763">
    <property type="entry name" value="Rhodanese-like_dom"/>
</dbReference>
<dbReference type="PROSITE" id="PS00380">
    <property type="entry name" value="RHODANESE_1"/>
    <property type="match status" value="1"/>
</dbReference>
<dbReference type="SMART" id="SM00450">
    <property type="entry name" value="RHOD"/>
    <property type="match status" value="2"/>
</dbReference>
<evidence type="ECO:0000259" key="3">
    <source>
        <dbReference type="PROSITE" id="PS50206"/>
    </source>
</evidence>
<gene>
    <name evidence="4" type="ORF">GCM10023351_16940</name>
</gene>
<comment type="caution">
    <text evidence="4">The sequence shown here is derived from an EMBL/GenBank/DDBJ whole genome shotgun (WGS) entry which is preliminary data.</text>
</comment>
<accession>A0ABP9A3D7</accession>
<evidence type="ECO:0000313" key="5">
    <source>
        <dbReference type="Proteomes" id="UP001501645"/>
    </source>
</evidence>
<dbReference type="Proteomes" id="UP001501645">
    <property type="component" value="Unassembled WGS sequence"/>
</dbReference>